<keyword evidence="2" id="KW-0732">Signal</keyword>
<proteinExistence type="predicted"/>
<feature type="domain" description="Sortilin N-terminal" evidence="3">
    <location>
        <begin position="186"/>
        <end position="294"/>
    </location>
</feature>
<evidence type="ECO:0000313" key="4">
    <source>
        <dbReference type="EMBL" id="NRF71845.1"/>
    </source>
</evidence>
<dbReference type="SUPFAM" id="SSF110296">
    <property type="entry name" value="Oligoxyloglucan reducing end-specific cellobiohydrolase"/>
    <property type="match status" value="2"/>
</dbReference>
<dbReference type="InterPro" id="IPR052025">
    <property type="entry name" value="Xyloglucanase_GH74"/>
</dbReference>
<reference evidence="4 5" key="1">
    <citation type="submission" date="2020-05" db="EMBL/GenBank/DDBJ databases">
        <title>Aquincola sp. isolate from soil.</title>
        <authorList>
            <person name="Han J."/>
            <person name="Kim D.-U."/>
        </authorList>
    </citation>
    <scope>NUCLEOTIDE SEQUENCE [LARGE SCALE GENOMIC DNA]</scope>
    <source>
        <strain evidence="4 5">S2</strain>
    </source>
</reference>
<sequence>MRGLLAGLAALFAALPAWAGIDAWTSVPGPGGSNGAIVNVLAASPTNASTRYAATQSGFYVSRDSGQSWQLSNSGIVPTPAGYFIVSDLAVTASTLYIAPTFLQKSSDGASSWARTGWVSENPQALVLAVDAKSPNTVYAGANQGVFKSSDGGATWKYLAGNSPVYALAIDPGNPQVLFRGVASGIYRTSDGGSSWSQVSTQLTSAKTIVVDPKNSMNVYVGTNGAGVWKSTDGGTTFKAINRCIPQGRCAPLTMDGSWVRSIVVDTGNPSIVYLGAMEGLYKSTDGGANWSQANNGPIGVTTMMLDPVNRDTIIANYAGRLYSYTFGAPSDWDRIFNWAEVAYPQFFGPAGAQTQAVAGYQARYYSATKTYLGALNGNVYVYGEVFGGMLFVGTTADLLPLAAAAGY</sequence>
<gene>
    <name evidence="4" type="ORF">HLB44_33150</name>
</gene>
<evidence type="ECO:0000256" key="1">
    <source>
        <dbReference type="ARBA" id="ARBA00022737"/>
    </source>
</evidence>
<dbReference type="RefSeq" id="WP_173133895.1">
    <property type="nucleotide sequence ID" value="NZ_JABRWJ010000014.1"/>
</dbReference>
<protein>
    <recommendedName>
        <fullName evidence="3">Sortilin N-terminal domain-containing protein</fullName>
    </recommendedName>
</protein>
<dbReference type="Proteomes" id="UP000737171">
    <property type="component" value="Unassembled WGS sequence"/>
</dbReference>
<dbReference type="EMBL" id="JABRWJ010000014">
    <property type="protein sequence ID" value="NRF71845.1"/>
    <property type="molecule type" value="Genomic_DNA"/>
</dbReference>
<feature type="signal peptide" evidence="2">
    <location>
        <begin position="1"/>
        <end position="19"/>
    </location>
</feature>
<evidence type="ECO:0000313" key="5">
    <source>
        <dbReference type="Proteomes" id="UP000737171"/>
    </source>
</evidence>
<evidence type="ECO:0000256" key="2">
    <source>
        <dbReference type="SAM" id="SignalP"/>
    </source>
</evidence>
<accession>A0ABX2ETM4</accession>
<dbReference type="Gene3D" id="2.130.10.10">
    <property type="entry name" value="YVTN repeat-like/Quinoprotein amine dehydrogenase"/>
    <property type="match status" value="3"/>
</dbReference>
<dbReference type="InterPro" id="IPR015943">
    <property type="entry name" value="WD40/YVTN_repeat-like_dom_sf"/>
</dbReference>
<keyword evidence="5" id="KW-1185">Reference proteome</keyword>
<name>A0ABX2ETM4_9BURK</name>
<dbReference type="PANTHER" id="PTHR43739">
    <property type="entry name" value="XYLOGLUCANASE (EUROFUNG)"/>
    <property type="match status" value="1"/>
</dbReference>
<dbReference type="PANTHER" id="PTHR43739:SF5">
    <property type="entry name" value="EXO-ALPHA-SIALIDASE"/>
    <property type="match status" value="1"/>
</dbReference>
<dbReference type="InterPro" id="IPR031778">
    <property type="entry name" value="Sortilin_N"/>
</dbReference>
<evidence type="ECO:0000259" key="3">
    <source>
        <dbReference type="Pfam" id="PF15902"/>
    </source>
</evidence>
<keyword evidence="1" id="KW-0677">Repeat</keyword>
<organism evidence="4 5">
    <name type="scientific">Pseudaquabacterium terrae</name>
    <dbReference type="NCBI Taxonomy" id="2732868"/>
    <lineage>
        <taxon>Bacteria</taxon>
        <taxon>Pseudomonadati</taxon>
        <taxon>Pseudomonadota</taxon>
        <taxon>Betaproteobacteria</taxon>
        <taxon>Burkholderiales</taxon>
        <taxon>Sphaerotilaceae</taxon>
        <taxon>Pseudaquabacterium</taxon>
    </lineage>
</organism>
<dbReference type="Pfam" id="PF15902">
    <property type="entry name" value="Sortilin-Vps10"/>
    <property type="match status" value="1"/>
</dbReference>
<feature type="chain" id="PRO_5045814663" description="Sortilin N-terminal domain-containing protein" evidence="2">
    <location>
        <begin position="20"/>
        <end position="408"/>
    </location>
</feature>
<comment type="caution">
    <text evidence="4">The sequence shown here is derived from an EMBL/GenBank/DDBJ whole genome shotgun (WGS) entry which is preliminary data.</text>
</comment>